<dbReference type="RefSeq" id="WP_033072505.1">
    <property type="nucleotide sequence ID" value="NZ_CP015749.1"/>
</dbReference>
<dbReference type="GeneID" id="45851728"/>
<protein>
    <recommendedName>
        <fullName evidence="3">Leucine-rich repeat domain-containing protein</fullName>
    </recommendedName>
</protein>
<dbReference type="EMBL" id="PSZG01000001">
    <property type="protein sequence ID" value="RKO78245.1"/>
    <property type="molecule type" value="Genomic_DNA"/>
</dbReference>
<comment type="caution">
    <text evidence="1">The sequence shown here is derived from an EMBL/GenBank/DDBJ whole genome shotgun (WGS) entry which is preliminary data.</text>
</comment>
<dbReference type="OrthoDB" id="10010620at2"/>
<evidence type="ECO:0008006" key="3">
    <source>
        <dbReference type="Google" id="ProtNLM"/>
    </source>
</evidence>
<organism evidence="1 2">
    <name type="scientific">Pectobacterium parmentieri</name>
    <dbReference type="NCBI Taxonomy" id="1905730"/>
    <lineage>
        <taxon>Bacteria</taxon>
        <taxon>Pseudomonadati</taxon>
        <taxon>Pseudomonadota</taxon>
        <taxon>Gammaproteobacteria</taxon>
        <taxon>Enterobacterales</taxon>
        <taxon>Pectobacteriaceae</taxon>
        <taxon>Pectobacterium</taxon>
    </lineage>
</organism>
<proteinExistence type="predicted"/>
<name>A0A8B3FDN2_PECPM</name>
<reference evidence="1 2" key="1">
    <citation type="journal article" date="2018" name="BMC Genomics">
        <title>High genomic variability in the plant pathogenic bacterium Pectobacterium parmentieri deciphered from de novo assembled complete genomes.</title>
        <authorList>
            <person name="Zoledowska S."/>
            <person name="Motyka-Pomagruk A."/>
            <person name="Sledz W."/>
            <person name="Mengoni A."/>
            <person name="Lojkowska E."/>
        </authorList>
    </citation>
    <scope>NUCLEOTIDE SEQUENCE [LARGE SCALE GENOMIC DNA]</scope>
    <source>
        <strain evidence="1 2">IFB5626</strain>
    </source>
</reference>
<gene>
    <name evidence="1" type="ORF">C5E00_16395</name>
</gene>
<evidence type="ECO:0000313" key="1">
    <source>
        <dbReference type="EMBL" id="RKO78245.1"/>
    </source>
</evidence>
<dbReference type="KEGG" id="ppar:A8F97_19925"/>
<dbReference type="Proteomes" id="UP000269665">
    <property type="component" value="Unassembled WGS sequence"/>
</dbReference>
<dbReference type="AlphaFoldDB" id="A0A8B3FDN2"/>
<accession>A0A8B3FDN2</accession>
<sequence length="262" mass="30116">MDIDKLILYIKSKPHDDYASLIDPNFQLWLENAPSIRSLDDISGVFFNNCFSGEDWFSLIQLLSNKYLRFNAENVSETHAGSLNDLMKDKIELFNFESLYSIGESSIELDFSILPNPPLKVELVGSKKIKLLKFGKEIEGIRLSNLQKLENIDLSFPFDSIRFFNIYKCNNINNFDFLDKIKKSLYVSLAGNNWLHDLNSLSSDSDMVILNLSESKVIKSKSTIDKLRSFKDLRYLTIQANIKEKNELMEALPNCFVNGRSL</sequence>
<evidence type="ECO:0000313" key="2">
    <source>
        <dbReference type="Proteomes" id="UP000269665"/>
    </source>
</evidence>